<sequence>MTVYMLISNTPVLPVLSLTDCNKRIDFHIDIAQNSHFKSLMIGEALFVEMGTRIDMKAPSAKEFMFNSGLLPRASYNNEISFECEKVTLLLDSLFLWSSEVQKAKSDDEADQEEQEGEEG</sequence>
<reference evidence="1 2" key="1">
    <citation type="submission" date="2024-11" db="EMBL/GenBank/DDBJ databases">
        <title>A near-complete genome assembly of Cinchona calisaya.</title>
        <authorList>
            <person name="Lian D.C."/>
            <person name="Zhao X.W."/>
            <person name="Wei L."/>
        </authorList>
    </citation>
    <scope>NUCLEOTIDE SEQUENCE [LARGE SCALE GENOMIC DNA]</scope>
    <source>
        <tissue evidence="1">Nenye</tissue>
    </source>
</reference>
<name>A0ABD2ZSB3_9GENT</name>
<dbReference type="Proteomes" id="UP001630127">
    <property type="component" value="Unassembled WGS sequence"/>
</dbReference>
<evidence type="ECO:0000313" key="1">
    <source>
        <dbReference type="EMBL" id="KAL3522034.1"/>
    </source>
</evidence>
<protein>
    <submittedName>
        <fullName evidence="1">Uncharacterized protein</fullName>
    </submittedName>
</protein>
<evidence type="ECO:0000313" key="2">
    <source>
        <dbReference type="Proteomes" id="UP001630127"/>
    </source>
</evidence>
<organism evidence="1 2">
    <name type="scientific">Cinchona calisaya</name>
    <dbReference type="NCBI Taxonomy" id="153742"/>
    <lineage>
        <taxon>Eukaryota</taxon>
        <taxon>Viridiplantae</taxon>
        <taxon>Streptophyta</taxon>
        <taxon>Embryophyta</taxon>
        <taxon>Tracheophyta</taxon>
        <taxon>Spermatophyta</taxon>
        <taxon>Magnoliopsida</taxon>
        <taxon>eudicotyledons</taxon>
        <taxon>Gunneridae</taxon>
        <taxon>Pentapetalae</taxon>
        <taxon>asterids</taxon>
        <taxon>lamiids</taxon>
        <taxon>Gentianales</taxon>
        <taxon>Rubiaceae</taxon>
        <taxon>Cinchonoideae</taxon>
        <taxon>Cinchoneae</taxon>
        <taxon>Cinchona</taxon>
    </lineage>
</organism>
<dbReference type="AlphaFoldDB" id="A0ABD2ZSB3"/>
<gene>
    <name evidence="1" type="ORF">ACH5RR_014868</name>
</gene>
<accession>A0ABD2ZSB3</accession>
<comment type="caution">
    <text evidence="1">The sequence shown here is derived from an EMBL/GenBank/DDBJ whole genome shotgun (WGS) entry which is preliminary data.</text>
</comment>
<dbReference type="EMBL" id="JBJUIK010000007">
    <property type="protein sequence ID" value="KAL3522034.1"/>
    <property type="molecule type" value="Genomic_DNA"/>
</dbReference>
<proteinExistence type="predicted"/>
<keyword evidence="2" id="KW-1185">Reference proteome</keyword>